<dbReference type="SUPFAM" id="SSF88659">
    <property type="entry name" value="Sigma3 and sigma4 domains of RNA polymerase sigma factors"/>
    <property type="match status" value="1"/>
</dbReference>
<feature type="domain" description="RNA polymerase sigma-70 region 2" evidence="7">
    <location>
        <begin position="27"/>
        <end position="94"/>
    </location>
</feature>
<dbReference type="Gene3D" id="1.10.10.10">
    <property type="entry name" value="Winged helix-like DNA-binding domain superfamily/Winged helix DNA-binding domain"/>
    <property type="match status" value="1"/>
</dbReference>
<feature type="domain" description="RNA polymerase sigma factor 70 region 4 type 2" evidence="8">
    <location>
        <begin position="133"/>
        <end position="182"/>
    </location>
</feature>
<evidence type="ECO:0000259" key="7">
    <source>
        <dbReference type="Pfam" id="PF04542"/>
    </source>
</evidence>
<gene>
    <name evidence="9" type="primary">rpoE</name>
    <name evidence="9" type="ORF">GH975_09215</name>
</gene>
<sequence length="202" mass="22813">MKVSPEDPDDVLVSQAGKGNARAFEYLVKKYQHRVLALIGRYIRDSHEAQDVAQDAFVRAFKALPNFRGDAQFYTWLYRIAVNTAKNHLVSRGRRAPTTDIDIADAEQFDSADALRSHDSPEANDRRDRLELAVRKAIAELPEDLRVALTLRELEGKSYDEISAIMACPVGTVRSRIFRARDTVSAKIEPYMEGTFREGQGQ</sequence>
<reference evidence="9 10" key="1">
    <citation type="submission" date="2019-11" db="EMBL/GenBank/DDBJ databases">
        <authorList>
            <person name="Khan S.A."/>
            <person name="Jeon C.O."/>
            <person name="Chun B.H."/>
        </authorList>
    </citation>
    <scope>NUCLEOTIDE SEQUENCE [LARGE SCALE GENOMIC DNA]</scope>
    <source>
        <strain evidence="9 10">IMCC 1097</strain>
    </source>
</reference>
<evidence type="ECO:0000256" key="6">
    <source>
        <dbReference type="RuleBase" id="RU000716"/>
    </source>
</evidence>
<proteinExistence type="inferred from homology"/>
<dbReference type="GO" id="GO:0006352">
    <property type="term" value="P:DNA-templated transcription initiation"/>
    <property type="evidence" value="ECO:0007669"/>
    <property type="project" value="InterPro"/>
</dbReference>
<dbReference type="EMBL" id="CP045871">
    <property type="protein sequence ID" value="QGG81322.1"/>
    <property type="molecule type" value="Genomic_DNA"/>
</dbReference>
<dbReference type="RefSeq" id="WP_153714825.1">
    <property type="nucleotide sequence ID" value="NZ_CP045871.1"/>
</dbReference>
<evidence type="ECO:0000256" key="5">
    <source>
        <dbReference type="ARBA" id="ARBA00023163"/>
    </source>
</evidence>
<dbReference type="PANTHER" id="PTHR43133:SF53">
    <property type="entry name" value="ECF RNA POLYMERASE SIGMA-E FACTOR"/>
    <property type="match status" value="1"/>
</dbReference>
<comment type="similarity">
    <text evidence="1 6">Belongs to the sigma-70 factor family. ECF subfamily.</text>
</comment>
<evidence type="ECO:0000313" key="10">
    <source>
        <dbReference type="Proteomes" id="UP000388235"/>
    </source>
</evidence>
<dbReference type="InterPro" id="IPR000838">
    <property type="entry name" value="RNA_pol_sigma70_ECF_CS"/>
</dbReference>
<dbReference type="InterPro" id="IPR014284">
    <property type="entry name" value="RNA_pol_sigma-70_dom"/>
</dbReference>
<dbReference type="Proteomes" id="UP000388235">
    <property type="component" value="Chromosome"/>
</dbReference>
<protein>
    <recommendedName>
        <fullName evidence="6">RNA polymerase sigma factor</fullName>
    </recommendedName>
</protein>
<dbReference type="AlphaFoldDB" id="A0A5Q2QG37"/>
<dbReference type="Pfam" id="PF04542">
    <property type="entry name" value="Sigma70_r2"/>
    <property type="match status" value="1"/>
</dbReference>
<keyword evidence="5 6" id="KW-0804">Transcription</keyword>
<evidence type="ECO:0000256" key="2">
    <source>
        <dbReference type="ARBA" id="ARBA00023015"/>
    </source>
</evidence>
<dbReference type="InterPro" id="IPR013325">
    <property type="entry name" value="RNA_pol_sigma_r2"/>
</dbReference>
<dbReference type="InterPro" id="IPR036388">
    <property type="entry name" value="WH-like_DNA-bd_sf"/>
</dbReference>
<dbReference type="InterPro" id="IPR013324">
    <property type="entry name" value="RNA_pol_sigma_r3/r4-like"/>
</dbReference>
<evidence type="ECO:0000313" key="9">
    <source>
        <dbReference type="EMBL" id="QGG81322.1"/>
    </source>
</evidence>
<organism evidence="9 10">
    <name type="scientific">Litorivicinus lipolyticus</name>
    <dbReference type="NCBI Taxonomy" id="418701"/>
    <lineage>
        <taxon>Bacteria</taxon>
        <taxon>Pseudomonadati</taxon>
        <taxon>Pseudomonadota</taxon>
        <taxon>Gammaproteobacteria</taxon>
        <taxon>Oceanospirillales</taxon>
        <taxon>Litorivicinaceae</taxon>
        <taxon>Litorivicinus</taxon>
    </lineage>
</organism>
<dbReference type="PROSITE" id="PS01063">
    <property type="entry name" value="SIGMA70_ECF"/>
    <property type="match status" value="1"/>
</dbReference>
<dbReference type="SUPFAM" id="SSF88946">
    <property type="entry name" value="Sigma2 domain of RNA polymerase sigma factors"/>
    <property type="match status" value="1"/>
</dbReference>
<dbReference type="InterPro" id="IPR039425">
    <property type="entry name" value="RNA_pol_sigma-70-like"/>
</dbReference>
<keyword evidence="10" id="KW-1185">Reference proteome</keyword>
<dbReference type="PANTHER" id="PTHR43133">
    <property type="entry name" value="RNA POLYMERASE ECF-TYPE SIGMA FACTO"/>
    <property type="match status" value="1"/>
</dbReference>
<keyword evidence="3 6" id="KW-0731">Sigma factor</keyword>
<dbReference type="KEGG" id="llp:GH975_09215"/>
<evidence type="ECO:0000256" key="1">
    <source>
        <dbReference type="ARBA" id="ARBA00010641"/>
    </source>
</evidence>
<dbReference type="InterPro" id="IPR014286">
    <property type="entry name" value="RNA_pol_sigma70_RpoE"/>
</dbReference>
<dbReference type="Gene3D" id="1.10.1740.10">
    <property type="match status" value="1"/>
</dbReference>
<dbReference type="OrthoDB" id="9780326at2"/>
<accession>A0A5Q2QG37</accession>
<dbReference type="GO" id="GO:0003677">
    <property type="term" value="F:DNA binding"/>
    <property type="evidence" value="ECO:0007669"/>
    <property type="project" value="UniProtKB-KW"/>
</dbReference>
<evidence type="ECO:0000256" key="4">
    <source>
        <dbReference type="ARBA" id="ARBA00023125"/>
    </source>
</evidence>
<dbReference type="InterPro" id="IPR013249">
    <property type="entry name" value="RNA_pol_sigma70_r4_t2"/>
</dbReference>
<dbReference type="NCBIfam" id="TIGR02939">
    <property type="entry name" value="RpoE_Sigma70"/>
    <property type="match status" value="1"/>
</dbReference>
<evidence type="ECO:0000259" key="8">
    <source>
        <dbReference type="Pfam" id="PF08281"/>
    </source>
</evidence>
<name>A0A5Q2QG37_9GAMM</name>
<dbReference type="GO" id="GO:0016987">
    <property type="term" value="F:sigma factor activity"/>
    <property type="evidence" value="ECO:0007669"/>
    <property type="project" value="UniProtKB-KW"/>
</dbReference>
<evidence type="ECO:0000256" key="3">
    <source>
        <dbReference type="ARBA" id="ARBA00023082"/>
    </source>
</evidence>
<keyword evidence="2 6" id="KW-0805">Transcription regulation</keyword>
<dbReference type="CDD" id="cd06171">
    <property type="entry name" value="Sigma70_r4"/>
    <property type="match status" value="1"/>
</dbReference>
<dbReference type="NCBIfam" id="TIGR02937">
    <property type="entry name" value="sigma70-ECF"/>
    <property type="match status" value="1"/>
</dbReference>
<keyword evidence="4 6" id="KW-0238">DNA-binding</keyword>
<dbReference type="Pfam" id="PF08281">
    <property type="entry name" value="Sigma70_r4_2"/>
    <property type="match status" value="1"/>
</dbReference>
<dbReference type="FunFam" id="1.10.1740.10:FF:000001">
    <property type="entry name" value="RNA polymerase sigma factor"/>
    <property type="match status" value="1"/>
</dbReference>
<dbReference type="InterPro" id="IPR007627">
    <property type="entry name" value="RNA_pol_sigma70_r2"/>
</dbReference>